<evidence type="ECO:0000313" key="3">
    <source>
        <dbReference type="Proteomes" id="UP000294299"/>
    </source>
</evidence>
<accession>A0A484IAL1</accession>
<reference evidence="2 3" key="1">
    <citation type="submission" date="2019-02" db="EMBL/GenBank/DDBJ databases">
        <authorList>
            <person name="Lehtovirta-Morley E L."/>
        </authorList>
    </citation>
    <scope>NUCLEOTIDE SEQUENCE [LARGE SCALE GENOMIC DNA]</scope>
    <source>
        <strain evidence="2">NFRAN1</strain>
    </source>
</reference>
<dbReference type="InterPro" id="IPR036890">
    <property type="entry name" value="HATPase_C_sf"/>
</dbReference>
<sequence length="38" mass="4461">MMRDLFKKFKSTDGYGLGLYISRKIIEAHGRSIWADKK</sequence>
<organism evidence="2 3">
    <name type="scientific">Candidatus Nitrosocosmicus franklandianus</name>
    <dbReference type="NCBI Taxonomy" id="1798806"/>
    <lineage>
        <taxon>Archaea</taxon>
        <taxon>Nitrososphaerota</taxon>
        <taxon>Nitrososphaeria</taxon>
        <taxon>Nitrososphaerales</taxon>
        <taxon>Nitrososphaeraceae</taxon>
        <taxon>Candidatus Nitrosocosmicus</taxon>
    </lineage>
</organism>
<dbReference type="KEGG" id="nfn:NFRAN_2460"/>
<evidence type="ECO:0000259" key="1">
    <source>
        <dbReference type="Pfam" id="PF02518"/>
    </source>
</evidence>
<dbReference type="Proteomes" id="UP000294299">
    <property type="component" value="Chromosome NFRAN"/>
</dbReference>
<dbReference type="AlphaFoldDB" id="A0A484IAL1"/>
<dbReference type="Gene3D" id="3.30.565.10">
    <property type="entry name" value="Histidine kinase-like ATPase, C-terminal domain"/>
    <property type="match status" value="1"/>
</dbReference>
<dbReference type="Pfam" id="PF02518">
    <property type="entry name" value="HATPase_c"/>
    <property type="match status" value="1"/>
</dbReference>
<gene>
    <name evidence="2" type="ORF">NFRAN_2460</name>
</gene>
<dbReference type="InterPro" id="IPR003594">
    <property type="entry name" value="HATPase_dom"/>
</dbReference>
<proteinExistence type="predicted"/>
<protein>
    <recommendedName>
        <fullName evidence="1">Histidine kinase/HSP90-like ATPase domain-containing protein</fullName>
    </recommendedName>
</protein>
<dbReference type="SUPFAM" id="SSF55874">
    <property type="entry name" value="ATPase domain of HSP90 chaperone/DNA topoisomerase II/histidine kinase"/>
    <property type="match status" value="1"/>
</dbReference>
<dbReference type="EMBL" id="LR216287">
    <property type="protein sequence ID" value="VFJ14782.1"/>
    <property type="molecule type" value="Genomic_DNA"/>
</dbReference>
<name>A0A484IAL1_9ARCH</name>
<feature type="domain" description="Histidine kinase/HSP90-like ATPase" evidence="1">
    <location>
        <begin position="4"/>
        <end position="35"/>
    </location>
</feature>
<evidence type="ECO:0000313" key="2">
    <source>
        <dbReference type="EMBL" id="VFJ14782.1"/>
    </source>
</evidence>
<keyword evidence="3" id="KW-1185">Reference proteome</keyword>